<sequence>MRLIRRVEESLDTLDADLLLRLGQAIAGSDRLIDALAIVVPKLARVLGAQGLGVLQVLQWQPASIVVQPWATPDLRDDMIDLDQLVVVGADSGPLGRSLRSGRIEQGLAEPAEAARAWGWRVGAVRQVLVLPVPGWIAGAAEHTLPTGSAPGAAESPVPTVAAIEFHDAPTLDGASRSLLGLVALQLAAVATRELERTLARQRDAQFAQVATLAVRAGRATVITDARGMVEWVHPGFAEVTGHAADSVLGQPLWAVLTRDLAPGDEAGQLRERFAAQGTFRHELSARLGPLSATPGQGYWLEVDAVQVLDEASGRLQLVCQCSDITARKAKESDVDEQRELLGALTENLPISLLVVDMATMELLSFNRHAQLEFGISPATGRPTLGEAMGRGLSTLMLPQLREVMKRPSAVEHEFVWDTADGQRLIRARHVAVRGRHGPRRLVISQLRDVTRQRRDEQRLRESETRYRELVETIDEGVFISNPTREAWFYIGPRVYEMLGLNPADRRDHPDILRALVLPEDTPLLDQQREHEEALEATDVTLRIQHPTRGLRWLRQRTRTRALPAGEARVYGLLDDVSDERERALQLQSARDVAEAASQAKSQFMASMSHEIRTPMNGILGMTELLLGTPLDDRQRRFAQAVYRSGENLLEIINDVLDFSKIEAGRLELAPTDFHLRTLIEDTLDLLAPRAHEKGLELSLRETGPTPTSVVADPLRLRQVLTNLVANAIKFTEHGEVTIDVKACAGGAGEAPLMLEFRVRDTGIGIAPELLPRLFQAFTQAHGGMARRYGGTGLGLAISRQLVELMGGRIEVTSQAGIGSEFRFTLAVEPGSAGESQAGELAALPRLQVLVVDDNATNRTVLDHLLSAWGMAVTLSADGDDALALLRERPADAPAFDVALVDWRMPRLDGIGFARAVREQALAPRMKLIMLSSASAPDDVKVAQQAGFDRFVHKPVRKAELRQALLGVSLESGGETSAAPLGAQVLVVEDNPVNQEVMAQMLTRLGCGVRVAAHALDGLRSLCEQSVDIVLMDIQMPGMDGIEALGWIRRGRTPRFALETPADVPVVAVTANALDGDEERFLHLGFDAYLPKPYRQSQLLATMQRLLPALVAQNGEVDTSLDALGFEALLPAARLGEKAPWLGEPQFVRTRPDAVDELRRATTAFGADDINGAEPTLDPQALLRLRELDPGGQNRLVERVLKAFDQSIGRMLTQLAEGQSARDIAQVRQVLHTLKSSSHSVGALALARMCVDCELQLRQGADIGQIGTRLNQLQLEMLRVQQGLLPYLEPNPA</sequence>
<proteinExistence type="predicted"/>
<evidence type="ECO:0000256" key="4">
    <source>
        <dbReference type="ARBA" id="ARBA00023012"/>
    </source>
</evidence>
<feature type="domain" description="Response regulatory" evidence="8">
    <location>
        <begin position="984"/>
        <end position="1107"/>
    </location>
</feature>
<dbReference type="RefSeq" id="WP_305747716.1">
    <property type="nucleotide sequence ID" value="NZ_JAUZEE010000001.1"/>
</dbReference>
<dbReference type="SMART" id="SM00387">
    <property type="entry name" value="HATPase_c"/>
    <property type="match status" value="1"/>
</dbReference>
<dbReference type="Proteomes" id="UP001235760">
    <property type="component" value="Unassembled WGS sequence"/>
</dbReference>
<dbReference type="InterPro" id="IPR003594">
    <property type="entry name" value="HATPase_dom"/>
</dbReference>
<evidence type="ECO:0000313" key="13">
    <source>
        <dbReference type="Proteomes" id="UP001235760"/>
    </source>
</evidence>
<dbReference type="Gene3D" id="3.30.450.20">
    <property type="entry name" value="PAS domain"/>
    <property type="match status" value="3"/>
</dbReference>
<dbReference type="SUPFAM" id="SSF47384">
    <property type="entry name" value="Homodimeric domain of signal transducing histidine kinase"/>
    <property type="match status" value="1"/>
</dbReference>
<evidence type="ECO:0000259" key="11">
    <source>
        <dbReference type="PROSITE" id="PS50894"/>
    </source>
</evidence>
<accession>A0ABT9FY45</accession>
<dbReference type="PROSITE" id="PS50110">
    <property type="entry name" value="RESPONSE_REGULATORY"/>
    <property type="match status" value="2"/>
</dbReference>
<dbReference type="EMBL" id="JAUZEE010000001">
    <property type="protein sequence ID" value="MDP4299150.1"/>
    <property type="molecule type" value="Genomic_DNA"/>
</dbReference>
<dbReference type="PROSITE" id="PS50894">
    <property type="entry name" value="HPT"/>
    <property type="match status" value="1"/>
</dbReference>
<feature type="domain" description="PAS" evidence="9">
    <location>
        <begin position="463"/>
        <end position="538"/>
    </location>
</feature>
<dbReference type="InterPro" id="IPR005467">
    <property type="entry name" value="His_kinase_dom"/>
</dbReference>
<feature type="domain" description="Response regulatory" evidence="8">
    <location>
        <begin position="848"/>
        <end position="969"/>
    </location>
</feature>
<dbReference type="InterPro" id="IPR036890">
    <property type="entry name" value="HATPase_C_sf"/>
</dbReference>
<dbReference type="CDD" id="cd00082">
    <property type="entry name" value="HisKA"/>
    <property type="match status" value="1"/>
</dbReference>
<evidence type="ECO:0000259" key="10">
    <source>
        <dbReference type="PROSITE" id="PS50113"/>
    </source>
</evidence>
<dbReference type="InterPro" id="IPR035965">
    <property type="entry name" value="PAS-like_dom_sf"/>
</dbReference>
<dbReference type="EC" id="2.7.13.3" evidence="2"/>
<evidence type="ECO:0000256" key="1">
    <source>
        <dbReference type="ARBA" id="ARBA00000085"/>
    </source>
</evidence>
<dbReference type="InterPro" id="IPR036097">
    <property type="entry name" value="HisK_dim/P_sf"/>
</dbReference>
<dbReference type="SMART" id="SM00448">
    <property type="entry name" value="REC"/>
    <property type="match status" value="2"/>
</dbReference>
<evidence type="ECO:0000259" key="8">
    <source>
        <dbReference type="PROSITE" id="PS50110"/>
    </source>
</evidence>
<dbReference type="SUPFAM" id="SSF55785">
    <property type="entry name" value="PYP-like sensor domain (PAS domain)"/>
    <property type="match status" value="3"/>
</dbReference>
<protein>
    <recommendedName>
        <fullName evidence="2">histidine kinase</fullName>
        <ecNumber evidence="2">2.7.13.3</ecNumber>
    </recommendedName>
</protein>
<dbReference type="Gene3D" id="1.10.287.130">
    <property type="match status" value="1"/>
</dbReference>
<feature type="modified residue" description="4-aspartylphosphate" evidence="6">
    <location>
        <position position="902"/>
    </location>
</feature>
<evidence type="ECO:0000259" key="9">
    <source>
        <dbReference type="PROSITE" id="PS50112"/>
    </source>
</evidence>
<dbReference type="PROSITE" id="PS50113">
    <property type="entry name" value="PAC"/>
    <property type="match status" value="1"/>
</dbReference>
<dbReference type="Gene3D" id="3.40.50.2300">
    <property type="match status" value="2"/>
</dbReference>
<feature type="domain" description="Histidine kinase" evidence="7">
    <location>
        <begin position="607"/>
        <end position="830"/>
    </location>
</feature>
<dbReference type="Pfam" id="PF02518">
    <property type="entry name" value="HATPase_c"/>
    <property type="match status" value="1"/>
</dbReference>
<feature type="domain" description="HPt" evidence="11">
    <location>
        <begin position="1193"/>
        <end position="1293"/>
    </location>
</feature>
<organism evidence="12 13">
    <name type="scientific">Leptothrix discophora</name>
    <dbReference type="NCBI Taxonomy" id="89"/>
    <lineage>
        <taxon>Bacteria</taxon>
        <taxon>Pseudomonadati</taxon>
        <taxon>Pseudomonadota</taxon>
        <taxon>Betaproteobacteria</taxon>
        <taxon>Burkholderiales</taxon>
        <taxon>Sphaerotilaceae</taxon>
        <taxon>Leptothrix</taxon>
    </lineage>
</organism>
<dbReference type="SMART" id="SM00091">
    <property type="entry name" value="PAS"/>
    <property type="match status" value="3"/>
</dbReference>
<dbReference type="PRINTS" id="PR00344">
    <property type="entry name" value="BCTRLSENSOR"/>
</dbReference>
<keyword evidence="4" id="KW-0902">Two-component regulatory system</keyword>
<dbReference type="Pfam" id="PF00072">
    <property type="entry name" value="Response_reg"/>
    <property type="match status" value="2"/>
</dbReference>
<evidence type="ECO:0000256" key="2">
    <source>
        <dbReference type="ARBA" id="ARBA00012438"/>
    </source>
</evidence>
<dbReference type="InterPro" id="IPR003661">
    <property type="entry name" value="HisK_dim/P_dom"/>
</dbReference>
<dbReference type="Gene3D" id="1.20.120.160">
    <property type="entry name" value="HPT domain"/>
    <property type="match status" value="1"/>
</dbReference>
<name>A0ABT9FY45_LEPDI</name>
<dbReference type="InterPro" id="IPR001789">
    <property type="entry name" value="Sig_transdc_resp-reg_receiver"/>
</dbReference>
<dbReference type="NCBIfam" id="TIGR00229">
    <property type="entry name" value="sensory_box"/>
    <property type="match status" value="1"/>
</dbReference>
<keyword evidence="13" id="KW-1185">Reference proteome</keyword>
<dbReference type="Pfam" id="PF01627">
    <property type="entry name" value="Hpt"/>
    <property type="match status" value="1"/>
</dbReference>
<dbReference type="InterPro" id="IPR008207">
    <property type="entry name" value="Sig_transdc_His_kin_Hpt_dom"/>
</dbReference>
<evidence type="ECO:0000256" key="5">
    <source>
        <dbReference type="PROSITE-ProRule" id="PRU00110"/>
    </source>
</evidence>
<dbReference type="PROSITE" id="PS50112">
    <property type="entry name" value="PAS"/>
    <property type="match status" value="1"/>
</dbReference>
<reference evidence="12 13" key="1">
    <citation type="submission" date="2023-08" db="EMBL/GenBank/DDBJ databases">
        <authorList>
            <person name="Roldan D.M."/>
            <person name="Menes R.J."/>
        </authorList>
    </citation>
    <scope>NUCLEOTIDE SEQUENCE [LARGE SCALE GENOMIC DNA]</scope>
    <source>
        <strain evidence="12 13">CCM 2812</strain>
    </source>
</reference>
<dbReference type="SUPFAM" id="SSF47226">
    <property type="entry name" value="Histidine-containing phosphotransfer domain, HPT domain"/>
    <property type="match status" value="1"/>
</dbReference>
<dbReference type="Gene3D" id="3.30.565.10">
    <property type="entry name" value="Histidine kinase-like ATPase, C-terminal domain"/>
    <property type="match status" value="1"/>
</dbReference>
<feature type="modified residue" description="4-aspartylphosphate" evidence="6">
    <location>
        <position position="1033"/>
    </location>
</feature>
<keyword evidence="3 6" id="KW-0597">Phosphoprotein</keyword>
<dbReference type="InterPro" id="IPR013656">
    <property type="entry name" value="PAS_4"/>
</dbReference>
<dbReference type="PANTHER" id="PTHR45339:SF6">
    <property type="entry name" value="SENSORY HISTIDINE PROTEIN KINASE"/>
    <property type="match status" value="1"/>
</dbReference>
<dbReference type="CDD" id="cd17546">
    <property type="entry name" value="REC_hyHK_CKI1_RcsC-like"/>
    <property type="match status" value="2"/>
</dbReference>
<comment type="caution">
    <text evidence="12">The sequence shown here is derived from an EMBL/GenBank/DDBJ whole genome shotgun (WGS) entry which is preliminary data.</text>
</comment>
<dbReference type="InterPro" id="IPR004358">
    <property type="entry name" value="Sig_transdc_His_kin-like_C"/>
</dbReference>
<dbReference type="PANTHER" id="PTHR45339">
    <property type="entry name" value="HYBRID SIGNAL TRANSDUCTION HISTIDINE KINASE J"/>
    <property type="match status" value="1"/>
</dbReference>
<dbReference type="SMART" id="SM00388">
    <property type="entry name" value="HisKA"/>
    <property type="match status" value="1"/>
</dbReference>
<evidence type="ECO:0000259" key="7">
    <source>
        <dbReference type="PROSITE" id="PS50109"/>
    </source>
</evidence>
<dbReference type="InterPro" id="IPR000700">
    <property type="entry name" value="PAS-assoc_C"/>
</dbReference>
<dbReference type="CDD" id="cd00130">
    <property type="entry name" value="PAS"/>
    <property type="match status" value="1"/>
</dbReference>
<dbReference type="SUPFAM" id="SSF52172">
    <property type="entry name" value="CheY-like"/>
    <property type="match status" value="2"/>
</dbReference>
<dbReference type="CDD" id="cd16922">
    <property type="entry name" value="HATPase_EvgS-ArcB-TorS-like"/>
    <property type="match status" value="1"/>
</dbReference>
<evidence type="ECO:0000256" key="6">
    <source>
        <dbReference type="PROSITE-ProRule" id="PRU00169"/>
    </source>
</evidence>
<evidence type="ECO:0000256" key="3">
    <source>
        <dbReference type="ARBA" id="ARBA00022553"/>
    </source>
</evidence>
<dbReference type="PROSITE" id="PS50109">
    <property type="entry name" value="HIS_KIN"/>
    <property type="match status" value="1"/>
</dbReference>
<evidence type="ECO:0000313" key="12">
    <source>
        <dbReference type="EMBL" id="MDP4299150.1"/>
    </source>
</evidence>
<dbReference type="InterPro" id="IPR000014">
    <property type="entry name" value="PAS"/>
</dbReference>
<dbReference type="InterPro" id="IPR036641">
    <property type="entry name" value="HPT_dom_sf"/>
</dbReference>
<dbReference type="InterPro" id="IPR011006">
    <property type="entry name" value="CheY-like_superfamily"/>
</dbReference>
<dbReference type="SUPFAM" id="SSF55874">
    <property type="entry name" value="ATPase domain of HSP90 chaperone/DNA topoisomerase II/histidine kinase"/>
    <property type="match status" value="1"/>
</dbReference>
<feature type="domain" description="PAC" evidence="10">
    <location>
        <begin position="282"/>
        <end position="337"/>
    </location>
</feature>
<feature type="modified residue" description="Phosphohistidine" evidence="5">
    <location>
        <position position="1232"/>
    </location>
</feature>
<dbReference type="Pfam" id="PF08448">
    <property type="entry name" value="PAS_4"/>
    <property type="match status" value="1"/>
</dbReference>
<comment type="catalytic activity">
    <reaction evidence="1">
        <text>ATP + protein L-histidine = ADP + protein N-phospho-L-histidine.</text>
        <dbReference type="EC" id="2.7.13.3"/>
    </reaction>
</comment>
<gene>
    <name evidence="12" type="ORF">Q8X39_00745</name>
</gene>
<dbReference type="Pfam" id="PF00512">
    <property type="entry name" value="HisKA"/>
    <property type="match status" value="1"/>
</dbReference>